<comment type="caution">
    <text evidence="3">The sequence shown here is derived from an EMBL/GenBank/DDBJ whole genome shotgun (WGS) entry which is preliminary data.</text>
</comment>
<evidence type="ECO:0000256" key="1">
    <source>
        <dbReference type="SAM" id="MobiDB-lite"/>
    </source>
</evidence>
<feature type="compositionally biased region" description="Low complexity" evidence="1">
    <location>
        <begin position="26"/>
        <end position="38"/>
    </location>
</feature>
<dbReference type="SUPFAM" id="SSF54637">
    <property type="entry name" value="Thioesterase/thiol ester dehydrase-isomerase"/>
    <property type="match status" value="2"/>
</dbReference>
<protein>
    <submittedName>
        <fullName evidence="3">Thioesterase family protein</fullName>
    </submittedName>
</protein>
<feature type="domain" description="Acyl-CoA thioesterase-like C-terminal" evidence="2">
    <location>
        <begin position="182"/>
        <end position="328"/>
    </location>
</feature>
<gene>
    <name evidence="3" type="ORF">MXD59_16920</name>
</gene>
<dbReference type="EMBL" id="JALKFT010000017">
    <property type="protein sequence ID" value="MCK9877432.1"/>
    <property type="molecule type" value="Genomic_DNA"/>
</dbReference>
<dbReference type="InterPro" id="IPR042171">
    <property type="entry name" value="Acyl-CoA_hotdog"/>
</dbReference>
<feature type="region of interest" description="Disordered" evidence="1">
    <location>
        <begin position="26"/>
        <end position="57"/>
    </location>
</feature>
<dbReference type="InterPro" id="IPR049450">
    <property type="entry name" value="ACOT8-like_C"/>
</dbReference>
<evidence type="ECO:0000313" key="3">
    <source>
        <dbReference type="EMBL" id="MCK9877432.1"/>
    </source>
</evidence>
<dbReference type="Pfam" id="PF20789">
    <property type="entry name" value="4HBT_3C"/>
    <property type="match status" value="1"/>
</dbReference>
<organism evidence="3 4">
    <name type="scientific">Frankia umida</name>
    <dbReference type="NCBI Taxonomy" id="573489"/>
    <lineage>
        <taxon>Bacteria</taxon>
        <taxon>Bacillati</taxon>
        <taxon>Actinomycetota</taxon>
        <taxon>Actinomycetes</taxon>
        <taxon>Frankiales</taxon>
        <taxon>Frankiaceae</taxon>
        <taxon>Frankia</taxon>
    </lineage>
</organism>
<sequence length="338" mass="35216">MADLSEPGALSAPAVELVPATATATAADVGTGPGTAAVAGGGTGGGRGRSRGRSVDEPGPVALGELLGLTVDAQAGPGRFVAARHLRNTRGTLWGGCGLAAAIEVVRRRGGRECLWAQTHFLGPVQAGEAVELALEPYGGLSQAVVRATVDGRVVFVTTGTFGRRSQDVTRFAPAADWAPPPSQCPPRTFPDWLTFDRGGVMSLVEQRWARPQRTTLDGTPGRGRSALWLRMRTPGPSGRVLADAELTASALAVLGDFAPVALIEALGDITYGTSLDNHLRVVAVPSGEWILLDVRVEAVVRNVAQLRASMYDHTGALVATVGQSTLVHRVRPTRSTS</sequence>
<evidence type="ECO:0000313" key="4">
    <source>
        <dbReference type="Proteomes" id="UP001201873"/>
    </source>
</evidence>
<accession>A0ABT0K0Z5</accession>
<dbReference type="InterPro" id="IPR029069">
    <property type="entry name" value="HotDog_dom_sf"/>
</dbReference>
<proteinExistence type="predicted"/>
<evidence type="ECO:0000259" key="2">
    <source>
        <dbReference type="Pfam" id="PF20789"/>
    </source>
</evidence>
<keyword evidence="4" id="KW-1185">Reference proteome</keyword>
<dbReference type="Proteomes" id="UP001201873">
    <property type="component" value="Unassembled WGS sequence"/>
</dbReference>
<reference evidence="3 4" key="1">
    <citation type="submission" date="2022-04" db="EMBL/GenBank/DDBJ databases">
        <title>Genome diversity in the genus Frankia.</title>
        <authorList>
            <person name="Carlos-Shanley C."/>
            <person name="Hahn D."/>
        </authorList>
    </citation>
    <scope>NUCLEOTIDE SEQUENCE [LARGE SCALE GENOMIC DNA]</scope>
    <source>
        <strain evidence="3 4">Ag45/Mut15</strain>
    </source>
</reference>
<dbReference type="RefSeq" id="WP_248825681.1">
    <property type="nucleotide sequence ID" value="NZ_JALKFT010000017.1"/>
</dbReference>
<name>A0ABT0K0Z5_9ACTN</name>
<dbReference type="Gene3D" id="2.40.160.210">
    <property type="entry name" value="Acyl-CoA thioesterase, double hotdog domain"/>
    <property type="match status" value="1"/>
</dbReference>